<keyword evidence="7 8" id="KW-0472">Membrane</keyword>
<dbReference type="GO" id="GO:0012505">
    <property type="term" value="C:endomembrane system"/>
    <property type="evidence" value="ECO:0007669"/>
    <property type="project" value="UniProtKB-SubCell"/>
</dbReference>
<dbReference type="InterPro" id="IPR050291">
    <property type="entry name" value="CDF_Transporter"/>
</dbReference>
<feature type="transmembrane region" description="Helical" evidence="8">
    <location>
        <begin position="194"/>
        <end position="215"/>
    </location>
</feature>
<dbReference type="Pfam" id="PF16916">
    <property type="entry name" value="ZT_dimer"/>
    <property type="match status" value="1"/>
</dbReference>
<proteinExistence type="inferred from homology"/>
<dbReference type="InterPro" id="IPR002524">
    <property type="entry name" value="Cation_efflux"/>
</dbReference>
<evidence type="ECO:0000313" key="11">
    <source>
        <dbReference type="EMBL" id="PAA53766.1"/>
    </source>
</evidence>
<dbReference type="Gene3D" id="3.30.70.1350">
    <property type="entry name" value="Cation efflux protein, cytoplasmic domain"/>
    <property type="match status" value="1"/>
</dbReference>
<dbReference type="PANTHER" id="PTHR43840">
    <property type="entry name" value="MITOCHONDRIAL METAL TRANSPORTER 1-RELATED"/>
    <property type="match status" value="1"/>
</dbReference>
<comment type="similarity">
    <text evidence="2">Belongs to the cation diffusion facilitator (CDF) transporter (TC 2.A.4) family. SLC30A subfamily.</text>
</comment>
<evidence type="ECO:0000256" key="8">
    <source>
        <dbReference type="SAM" id="Phobius"/>
    </source>
</evidence>
<dbReference type="InterPro" id="IPR036837">
    <property type="entry name" value="Cation_efflux_CTD_sf"/>
</dbReference>
<evidence type="ECO:0000259" key="10">
    <source>
        <dbReference type="Pfam" id="PF16916"/>
    </source>
</evidence>
<evidence type="ECO:0000256" key="4">
    <source>
        <dbReference type="ARBA" id="ARBA00022692"/>
    </source>
</evidence>
<protein>
    <submittedName>
        <fullName evidence="11">Uncharacterized protein</fullName>
    </submittedName>
</protein>
<evidence type="ECO:0000256" key="7">
    <source>
        <dbReference type="ARBA" id="ARBA00023136"/>
    </source>
</evidence>
<dbReference type="NCBIfam" id="TIGR01297">
    <property type="entry name" value="CDF"/>
    <property type="match status" value="1"/>
</dbReference>
<gene>
    <name evidence="11" type="ORF">BOX15_Mlig012254g3</name>
</gene>
<dbReference type="FunFam" id="3.30.70.1350:FF:000001">
    <property type="entry name" value="Metal tolerance protein 11"/>
    <property type="match status" value="1"/>
</dbReference>
<evidence type="ECO:0000259" key="9">
    <source>
        <dbReference type="Pfam" id="PF01545"/>
    </source>
</evidence>
<dbReference type="PANTHER" id="PTHR43840:SF13">
    <property type="entry name" value="CATION EFFLUX PROTEIN CYTOPLASMIC DOMAIN-CONTAINING PROTEIN"/>
    <property type="match status" value="1"/>
</dbReference>
<dbReference type="AlphaFoldDB" id="A0A267DX58"/>
<keyword evidence="4 8" id="KW-0812">Transmembrane</keyword>
<dbReference type="Proteomes" id="UP000215902">
    <property type="component" value="Unassembled WGS sequence"/>
</dbReference>
<accession>A0A267DX58</accession>
<feature type="domain" description="Cation efflux protein cytoplasmic" evidence="10">
    <location>
        <begin position="433"/>
        <end position="499"/>
    </location>
</feature>
<feature type="transmembrane region" description="Helical" evidence="8">
    <location>
        <begin position="221"/>
        <end position="242"/>
    </location>
</feature>
<keyword evidence="12" id="KW-1185">Reference proteome</keyword>
<dbReference type="Gene3D" id="1.20.1510.10">
    <property type="entry name" value="Cation efflux protein transmembrane domain"/>
    <property type="match status" value="1"/>
</dbReference>
<keyword evidence="6" id="KW-0406">Ion transport</keyword>
<comment type="subcellular location">
    <subcellularLocation>
        <location evidence="1">Endomembrane system</location>
        <topology evidence="1">Multi-pass membrane protein</topology>
    </subcellularLocation>
</comment>
<evidence type="ECO:0000256" key="6">
    <source>
        <dbReference type="ARBA" id="ARBA00023065"/>
    </source>
</evidence>
<dbReference type="InterPro" id="IPR027469">
    <property type="entry name" value="Cation_efflux_TMD_sf"/>
</dbReference>
<dbReference type="GO" id="GO:0016020">
    <property type="term" value="C:membrane"/>
    <property type="evidence" value="ECO:0007669"/>
    <property type="project" value="InterPro"/>
</dbReference>
<evidence type="ECO:0000256" key="1">
    <source>
        <dbReference type="ARBA" id="ARBA00004127"/>
    </source>
</evidence>
<dbReference type="GO" id="GO:0008324">
    <property type="term" value="F:monoatomic cation transmembrane transporter activity"/>
    <property type="evidence" value="ECO:0007669"/>
    <property type="project" value="InterPro"/>
</dbReference>
<feature type="transmembrane region" description="Helical" evidence="8">
    <location>
        <begin position="394"/>
        <end position="411"/>
    </location>
</feature>
<feature type="domain" description="Cation efflux protein transmembrane" evidence="9">
    <location>
        <begin position="196"/>
        <end position="418"/>
    </location>
</feature>
<organism evidence="11 12">
    <name type="scientific">Macrostomum lignano</name>
    <dbReference type="NCBI Taxonomy" id="282301"/>
    <lineage>
        <taxon>Eukaryota</taxon>
        <taxon>Metazoa</taxon>
        <taxon>Spiralia</taxon>
        <taxon>Lophotrochozoa</taxon>
        <taxon>Platyhelminthes</taxon>
        <taxon>Rhabditophora</taxon>
        <taxon>Macrostomorpha</taxon>
        <taxon>Macrostomida</taxon>
        <taxon>Macrostomidae</taxon>
        <taxon>Macrostomum</taxon>
    </lineage>
</organism>
<comment type="caution">
    <text evidence="11">The sequence shown here is derived from an EMBL/GenBank/DDBJ whole genome shotgun (WGS) entry which is preliminary data.</text>
</comment>
<dbReference type="SUPFAM" id="SSF160240">
    <property type="entry name" value="Cation efflux protein cytoplasmic domain-like"/>
    <property type="match status" value="1"/>
</dbReference>
<sequence>MDKRKSATAFEPAVLPVDNRSAEDTAAAGRQMKMTQISLSASVPDVNIDYSGGGASGSAGLGATTHRCAQSASDISRVLSPDLRAMLMQPPSNEHQSGVDRLAGVEASVAWMFPPQLFSDKLRRVSTGGGDVDTAQMDRRVRKFYKQQDRMIDTYQRIYNDIVQADDPPVRGENGGDPDAVDIEESDTRCSIRLAQLSFFINLALAIIKGTAIALSGSLSVVSSLIDSLIDLVSGIVVWIANRQVKSRNPYYYPQGKTRLEPIAIVILAVIMSTSTIQIIIKAIESIVNMAMDTKTVASNASFCLCDNDANGSVFVSGLAAGHGDYGTSWGSVFGLIGSVIILKLFLFILCHRLGTTSSTGALALDHRNDCVSNATVLIMTVLSAYVWPYFDAIGALAISVYIIYTWAETLKQQIRLLTGYTADSEYLKQIIFICVNHHPLIQQLETVRAFHIGNNYLVEVDIVVPGDLALREAHDIGESLQRKLERLGGVERAFVHVDYEFMHHPSTEHKQV</sequence>
<evidence type="ECO:0000256" key="2">
    <source>
        <dbReference type="ARBA" id="ARBA00008873"/>
    </source>
</evidence>
<dbReference type="OrthoDB" id="78296at2759"/>
<evidence type="ECO:0000313" key="12">
    <source>
        <dbReference type="Proteomes" id="UP000215902"/>
    </source>
</evidence>
<name>A0A267DX58_9PLAT</name>
<dbReference type="Pfam" id="PF01545">
    <property type="entry name" value="Cation_efflux"/>
    <property type="match status" value="1"/>
</dbReference>
<reference evidence="11 12" key="1">
    <citation type="submission" date="2017-06" db="EMBL/GenBank/DDBJ databases">
        <title>A platform for efficient transgenesis in Macrostomum lignano, a flatworm model organism for stem cell research.</title>
        <authorList>
            <person name="Berezikov E."/>
        </authorList>
    </citation>
    <scope>NUCLEOTIDE SEQUENCE [LARGE SCALE GENOMIC DNA]</scope>
    <source>
        <strain evidence="11">DV1</strain>
        <tissue evidence="11">Whole organism</tissue>
    </source>
</reference>
<keyword evidence="3" id="KW-0813">Transport</keyword>
<feature type="transmembrane region" description="Helical" evidence="8">
    <location>
        <begin position="329"/>
        <end position="350"/>
    </location>
</feature>
<feature type="transmembrane region" description="Helical" evidence="8">
    <location>
        <begin position="263"/>
        <end position="284"/>
    </location>
</feature>
<dbReference type="EMBL" id="NIVC01003026">
    <property type="protein sequence ID" value="PAA53766.1"/>
    <property type="molecule type" value="Genomic_DNA"/>
</dbReference>
<dbReference type="InterPro" id="IPR058533">
    <property type="entry name" value="Cation_efflux_TM"/>
</dbReference>
<dbReference type="InterPro" id="IPR027470">
    <property type="entry name" value="Cation_efflux_CTD"/>
</dbReference>
<evidence type="ECO:0000256" key="5">
    <source>
        <dbReference type="ARBA" id="ARBA00022989"/>
    </source>
</evidence>
<evidence type="ECO:0000256" key="3">
    <source>
        <dbReference type="ARBA" id="ARBA00022448"/>
    </source>
</evidence>
<keyword evidence="5 8" id="KW-1133">Transmembrane helix</keyword>
<dbReference type="STRING" id="282301.A0A267DX58"/>
<dbReference type="SUPFAM" id="SSF161111">
    <property type="entry name" value="Cation efflux protein transmembrane domain-like"/>
    <property type="match status" value="1"/>
</dbReference>